<feature type="transmembrane region" description="Helical" evidence="1">
    <location>
        <begin position="115"/>
        <end position="132"/>
    </location>
</feature>
<dbReference type="Pfam" id="PF04235">
    <property type="entry name" value="DUF418"/>
    <property type="match status" value="1"/>
</dbReference>
<keyword evidence="1" id="KW-0472">Membrane</keyword>
<reference evidence="3" key="1">
    <citation type="submission" date="2022-10" db="EMBL/GenBank/DDBJ databases">
        <title>The WGS of Solirubrobacter sp. CPCC 204708.</title>
        <authorList>
            <person name="Jiang Z."/>
        </authorList>
    </citation>
    <scope>NUCLEOTIDE SEQUENCE</scope>
    <source>
        <strain evidence="3">CPCC 204708</strain>
    </source>
</reference>
<evidence type="ECO:0000256" key="1">
    <source>
        <dbReference type="SAM" id="Phobius"/>
    </source>
</evidence>
<keyword evidence="4" id="KW-1185">Reference proteome</keyword>
<evidence type="ECO:0000313" key="4">
    <source>
        <dbReference type="Proteomes" id="UP001147700"/>
    </source>
</evidence>
<protein>
    <submittedName>
        <fullName evidence="3">DUF418 domain-containing protein</fullName>
    </submittedName>
</protein>
<evidence type="ECO:0000259" key="2">
    <source>
        <dbReference type="Pfam" id="PF04235"/>
    </source>
</evidence>
<dbReference type="InterPro" id="IPR007349">
    <property type="entry name" value="DUF418"/>
</dbReference>
<name>A0ABT4RJW3_9ACTN</name>
<feature type="transmembrane region" description="Helical" evidence="1">
    <location>
        <begin position="53"/>
        <end position="80"/>
    </location>
</feature>
<accession>A0ABT4RJW3</accession>
<keyword evidence="1" id="KW-0812">Transmembrane</keyword>
<feature type="transmembrane region" description="Helical" evidence="1">
    <location>
        <begin position="216"/>
        <end position="239"/>
    </location>
</feature>
<comment type="caution">
    <text evidence="3">The sequence shown here is derived from an EMBL/GenBank/DDBJ whole genome shotgun (WGS) entry which is preliminary data.</text>
</comment>
<sequence>MPATALEDRALGPDLARGLMLWCIALANAHHFLDAPRVLGGYPVRKSPVDEAVTWVIATFVDGRAFPLFGLLFGYGVAQVVRRHPLRARNVLFRRALTLIAIGFAHAILLYIGDIVAAYGMLLAFGAWVVFWRDRWLLLWAAVFFVLTALPAGGALESALEGPSAAELPPDVPTLLVERLPAQLVIMFLGPIGFACPFLIGLWAGRRRWLERPPRALWVVALVGIAAGVLGAQPLALVLAGFEPVPSAGDYGLIAALHTLTGTLAGAGYAAAIALLATRVRRGPVIGALAATGQRSLTAYLAQSVVWALVFTPFLLGLASELSVAATALLATLTWLATVALCVRLTRAGRRGPFETLVRRATYGREHDAARPHEGVRA</sequence>
<dbReference type="InterPro" id="IPR052529">
    <property type="entry name" value="Bact_Transport_Assoc"/>
</dbReference>
<feature type="transmembrane region" description="Helical" evidence="1">
    <location>
        <begin position="297"/>
        <end position="316"/>
    </location>
</feature>
<dbReference type="PANTHER" id="PTHR30590:SF2">
    <property type="entry name" value="INNER MEMBRANE PROTEIN"/>
    <property type="match status" value="1"/>
</dbReference>
<organism evidence="3 4">
    <name type="scientific">Solirubrobacter deserti</name>
    <dbReference type="NCBI Taxonomy" id="2282478"/>
    <lineage>
        <taxon>Bacteria</taxon>
        <taxon>Bacillati</taxon>
        <taxon>Actinomycetota</taxon>
        <taxon>Thermoleophilia</taxon>
        <taxon>Solirubrobacterales</taxon>
        <taxon>Solirubrobacteraceae</taxon>
        <taxon>Solirubrobacter</taxon>
    </lineage>
</organism>
<keyword evidence="1" id="KW-1133">Transmembrane helix</keyword>
<feature type="transmembrane region" description="Helical" evidence="1">
    <location>
        <begin position="322"/>
        <end position="343"/>
    </location>
</feature>
<dbReference type="EMBL" id="JAPCID010000019">
    <property type="protein sequence ID" value="MDA0138840.1"/>
    <property type="molecule type" value="Genomic_DNA"/>
</dbReference>
<proteinExistence type="predicted"/>
<gene>
    <name evidence="3" type="ORF">OJ962_15160</name>
</gene>
<feature type="domain" description="DUF418" evidence="2">
    <location>
        <begin position="205"/>
        <end position="364"/>
    </location>
</feature>
<dbReference type="PANTHER" id="PTHR30590">
    <property type="entry name" value="INNER MEMBRANE PROTEIN"/>
    <property type="match status" value="1"/>
</dbReference>
<feature type="transmembrane region" description="Helical" evidence="1">
    <location>
        <begin position="137"/>
        <end position="160"/>
    </location>
</feature>
<dbReference type="RefSeq" id="WP_202953445.1">
    <property type="nucleotide sequence ID" value="NZ_JAPCID010000019.1"/>
</dbReference>
<feature type="transmembrane region" description="Helical" evidence="1">
    <location>
        <begin position="180"/>
        <end position="204"/>
    </location>
</feature>
<evidence type="ECO:0000313" key="3">
    <source>
        <dbReference type="EMBL" id="MDA0138840.1"/>
    </source>
</evidence>
<feature type="transmembrane region" description="Helical" evidence="1">
    <location>
        <begin position="92"/>
        <end position="109"/>
    </location>
</feature>
<dbReference type="Proteomes" id="UP001147700">
    <property type="component" value="Unassembled WGS sequence"/>
</dbReference>
<feature type="transmembrane region" description="Helical" evidence="1">
    <location>
        <begin position="251"/>
        <end position="276"/>
    </location>
</feature>